<evidence type="ECO:0000256" key="1">
    <source>
        <dbReference type="SAM" id="Coils"/>
    </source>
</evidence>
<protein>
    <submittedName>
        <fullName evidence="2">Lysis protein</fullName>
    </submittedName>
</protein>
<evidence type="ECO:0000313" key="2">
    <source>
        <dbReference type="EMBL" id="MFG6076977.1"/>
    </source>
</evidence>
<gene>
    <name evidence="2" type="ORF">AB3U87_11475</name>
</gene>
<name>A0ABW7CP92_9GAMM</name>
<comment type="caution">
    <text evidence="2">The sequence shown here is derived from an EMBL/GenBank/DDBJ whole genome shotgun (WGS) entry which is preliminary data.</text>
</comment>
<organism evidence="2 3">
    <name type="scientific">Erwinia plantamica</name>
    <dbReference type="NCBI Taxonomy" id="3237104"/>
    <lineage>
        <taxon>Bacteria</taxon>
        <taxon>Pseudomonadati</taxon>
        <taxon>Pseudomonadota</taxon>
        <taxon>Gammaproteobacteria</taxon>
        <taxon>Enterobacterales</taxon>
        <taxon>Erwiniaceae</taxon>
        <taxon>Erwinia</taxon>
    </lineage>
</organism>
<keyword evidence="1" id="KW-0175">Coiled coil</keyword>
<feature type="coiled-coil region" evidence="1">
    <location>
        <begin position="29"/>
        <end position="84"/>
    </location>
</feature>
<keyword evidence="3" id="KW-1185">Reference proteome</keyword>
<evidence type="ECO:0000313" key="3">
    <source>
        <dbReference type="Proteomes" id="UP001605250"/>
    </source>
</evidence>
<dbReference type="RefSeq" id="WP_394149049.1">
    <property type="nucleotide sequence ID" value="NZ_JBGCUC010000009.1"/>
</dbReference>
<sequence length="144" mass="15798">MNAKIAAVGVLLVAALAMGKAALYYRAHYAEAAAQAAEQQTTIDDMQKRQQAVAALDEKLMGELADAQATIDQLQRDVAAGRRRLQLAATCTRQTASTAGVVDATRARLTDAAERDYWILRQRIELNGKMIEGLQAYIREQCFK</sequence>
<dbReference type="EMBL" id="JBGCUC010000009">
    <property type="protein sequence ID" value="MFG6076977.1"/>
    <property type="molecule type" value="Genomic_DNA"/>
</dbReference>
<reference evidence="2 3" key="1">
    <citation type="submission" date="2024-07" db="EMBL/GenBank/DDBJ databases">
        <title>Novel bacterial strain Erwinia sp. OPT-41 promoting growth of various crops.</title>
        <authorList>
            <person name="Egorshina A."/>
            <person name="Lukyantsev M.A."/>
            <person name="Golubev S.N."/>
            <person name="Muratova A.Y."/>
            <person name="Bulygina E.A."/>
        </authorList>
    </citation>
    <scope>NUCLEOTIDE SEQUENCE [LARGE SCALE GENOMIC DNA]</scope>
    <source>
        <strain evidence="2 3">OPT-41</strain>
    </source>
</reference>
<dbReference type="Pfam" id="PF03245">
    <property type="entry name" value="Phage_lysis"/>
    <property type="match status" value="1"/>
</dbReference>
<dbReference type="InterPro" id="IPR004929">
    <property type="entry name" value="I-spanin"/>
</dbReference>
<accession>A0ABW7CP92</accession>
<proteinExistence type="predicted"/>
<dbReference type="Proteomes" id="UP001605250">
    <property type="component" value="Unassembled WGS sequence"/>
</dbReference>